<evidence type="ECO:0008006" key="3">
    <source>
        <dbReference type="Google" id="ProtNLM"/>
    </source>
</evidence>
<name>A0A9D1HLZ1_9FIRM</name>
<evidence type="ECO:0000313" key="1">
    <source>
        <dbReference type="EMBL" id="HIU10338.1"/>
    </source>
</evidence>
<reference evidence="1" key="1">
    <citation type="submission" date="2020-10" db="EMBL/GenBank/DDBJ databases">
        <authorList>
            <person name="Gilroy R."/>
        </authorList>
    </citation>
    <scope>NUCLEOTIDE SEQUENCE</scope>
    <source>
        <strain evidence="1">2830</strain>
    </source>
</reference>
<sequence length="375" mass="42135">MRWFKDRHKGEARRNEAGRNKVVKLYGVSGLLALSIALGTSGTDPAVQPGAGLFLTAAERQTLAAEAVQTGALEEYANFYVVDGCGYAKFDGFSKLTEAVYAGALNAYADNLPEDVKLYSMLAPTSAAFTLPTQYAGLFPDQRQIIADVAGMLDERFISIDIYPTLEAHKNEYLYFRTDHHWTQRAGYLAYTQLAGPLKFPAYSDKKLNQCDTGIDFLGSVAAETGSRQLGQNLDRLSYYPIPADVNYVYWDNTAAPHTYSQGLYKWWYLSQPNKYVFFLGGDLPYIRLKTDAQSGRKIAVIKDSYANTVIPFLTLHFDEIHIIDPRNSSFNALQIIEENDIKEVLFVNYARVVCLPKFSAGLHQLLTRDYVTWR</sequence>
<dbReference type="Pfam" id="PF14286">
    <property type="entry name" value="DHHW"/>
    <property type="match status" value="1"/>
</dbReference>
<dbReference type="EMBL" id="DVMH01000020">
    <property type="protein sequence ID" value="HIU10338.1"/>
    <property type="molecule type" value="Genomic_DNA"/>
</dbReference>
<reference evidence="1" key="2">
    <citation type="journal article" date="2021" name="PeerJ">
        <title>Extensive microbial diversity within the chicken gut microbiome revealed by metagenomics and culture.</title>
        <authorList>
            <person name="Gilroy R."/>
            <person name="Ravi A."/>
            <person name="Getino M."/>
            <person name="Pursley I."/>
            <person name="Horton D.L."/>
            <person name="Alikhan N.F."/>
            <person name="Baker D."/>
            <person name="Gharbi K."/>
            <person name="Hall N."/>
            <person name="Watson M."/>
            <person name="Adriaenssens E.M."/>
            <person name="Foster-Nyarko E."/>
            <person name="Jarju S."/>
            <person name="Secka A."/>
            <person name="Antonio M."/>
            <person name="Oren A."/>
            <person name="Chaudhuri R.R."/>
            <person name="La Ragione R."/>
            <person name="Hildebrand F."/>
            <person name="Pallen M.J."/>
        </authorList>
    </citation>
    <scope>NUCLEOTIDE SEQUENCE</scope>
    <source>
        <strain evidence="1">2830</strain>
    </source>
</reference>
<comment type="caution">
    <text evidence="1">The sequence shown here is derived from an EMBL/GenBank/DDBJ whole genome shotgun (WGS) entry which is preliminary data.</text>
</comment>
<gene>
    <name evidence="1" type="ORF">IAB00_03700</name>
</gene>
<protein>
    <recommendedName>
        <fullName evidence="3">AlgX/AlgJ SGNH hydrolase-like domain-containing protein</fullName>
    </recommendedName>
</protein>
<proteinExistence type="predicted"/>
<organism evidence="1 2">
    <name type="scientific">Candidatus Avidehalobacter gallistercoris</name>
    <dbReference type="NCBI Taxonomy" id="2840694"/>
    <lineage>
        <taxon>Bacteria</taxon>
        <taxon>Bacillati</taxon>
        <taxon>Bacillota</taxon>
        <taxon>Clostridia</taxon>
        <taxon>Eubacteriales</taxon>
        <taxon>Peptococcaceae</taxon>
        <taxon>Peptococcaceae incertae sedis</taxon>
        <taxon>Candidatus Avidehalobacter</taxon>
    </lineage>
</organism>
<dbReference type="InterPro" id="IPR025945">
    <property type="entry name" value="DHHW"/>
</dbReference>
<dbReference type="AlphaFoldDB" id="A0A9D1HLZ1"/>
<dbReference type="Proteomes" id="UP000824124">
    <property type="component" value="Unassembled WGS sequence"/>
</dbReference>
<evidence type="ECO:0000313" key="2">
    <source>
        <dbReference type="Proteomes" id="UP000824124"/>
    </source>
</evidence>
<accession>A0A9D1HLZ1</accession>